<protein>
    <submittedName>
        <fullName evidence="2">Beta-lactamase</fullName>
    </submittedName>
</protein>
<organism evidence="2 3">
    <name type="scientific">Paenibacillus curdlanolyticus YK9</name>
    <dbReference type="NCBI Taxonomy" id="717606"/>
    <lineage>
        <taxon>Bacteria</taxon>
        <taxon>Bacillati</taxon>
        <taxon>Bacillota</taxon>
        <taxon>Bacilli</taxon>
        <taxon>Bacillales</taxon>
        <taxon>Paenibacillaceae</taxon>
        <taxon>Paenibacillus</taxon>
    </lineage>
</organism>
<accession>E0I651</accession>
<dbReference type="SUPFAM" id="SSF56601">
    <property type="entry name" value="beta-lactamase/transpeptidase-like"/>
    <property type="match status" value="1"/>
</dbReference>
<dbReference type="eggNOG" id="COG1680">
    <property type="taxonomic scope" value="Bacteria"/>
</dbReference>
<dbReference type="RefSeq" id="WP_006037138.1">
    <property type="nucleotide sequence ID" value="NZ_AEDD01000002.1"/>
</dbReference>
<keyword evidence="3" id="KW-1185">Reference proteome</keyword>
<dbReference type="InterPro" id="IPR012338">
    <property type="entry name" value="Beta-lactam/transpept-like"/>
</dbReference>
<gene>
    <name evidence="2" type="ORF">PaecuDRAFT_1123</name>
</gene>
<sequence length="479" mass="53172">MPILKPLPRTTPESVGLPSESIHAFLDELEQQALEVHSFMIVRDGQVAAEGWWEPYGADIPHLIFSITKSFTSTAVGLAVQEGRLTVEDKVAAYFPGELPEQPSERLLAMRVRDLLAMASGHSGDPTEAAIQEGRDWIRAFLHEPLDYAPGEHFTYSSGATHMLGLIVEKVTGQRMEQYLAPRIFEPLGIQVDYWKTLPEGNVAGGWGLCLRLEDVAKLGLLYLQKGMWEGRRLLDESWIEASAALQVPNGTEQDSDWSTGYGYQLWRCRFGSYRFAGLFTQKCVIIPQHNTLVAVNCAEWREQEVLNAIWNHILPALADSGQPIVQQTSDLQALEARVSALKLGEPQLLSIKPPADGLWYGRTFHLSANPAGWASISLQEQQGKLVVTIEQDGHSIQQTYGFGEWAHEGSGMDRLAGLAGWTSEGVLSLLQYEVQTPFNRHVAIKLTGSAIEVTMKRNLAWPTGNWLDENLTFLGQEG</sequence>
<name>E0I651_9BACL</name>
<dbReference type="PANTHER" id="PTHR43283:SF7">
    <property type="entry name" value="BETA-LACTAMASE-RELATED DOMAIN-CONTAINING PROTEIN"/>
    <property type="match status" value="1"/>
</dbReference>
<dbReference type="AlphaFoldDB" id="E0I651"/>
<evidence type="ECO:0000313" key="3">
    <source>
        <dbReference type="Proteomes" id="UP000005387"/>
    </source>
</evidence>
<evidence type="ECO:0000313" key="2">
    <source>
        <dbReference type="EMBL" id="EFM12443.1"/>
    </source>
</evidence>
<proteinExistence type="predicted"/>
<reference evidence="2 3" key="1">
    <citation type="submission" date="2010-07" db="EMBL/GenBank/DDBJ databases">
        <title>The draft genome of Paenibacillus curdlanolyticus YK9.</title>
        <authorList>
            <consortium name="US DOE Joint Genome Institute (JGI-PGF)"/>
            <person name="Lucas S."/>
            <person name="Copeland A."/>
            <person name="Lapidus A."/>
            <person name="Cheng J.-F."/>
            <person name="Bruce D."/>
            <person name="Goodwin L."/>
            <person name="Pitluck S."/>
            <person name="Land M.L."/>
            <person name="Hauser L."/>
            <person name="Chang Y.-J."/>
            <person name="Jeffries C."/>
            <person name="Anderson I.J."/>
            <person name="Johnson E."/>
            <person name="Loganathan U."/>
            <person name="Mulhopadhyay B."/>
            <person name="Kyrpides N."/>
            <person name="Woyke T.J."/>
        </authorList>
    </citation>
    <scope>NUCLEOTIDE SEQUENCE [LARGE SCALE GENOMIC DNA]</scope>
    <source>
        <strain evidence="2 3">YK9</strain>
    </source>
</reference>
<evidence type="ECO:0000259" key="1">
    <source>
        <dbReference type="Pfam" id="PF00144"/>
    </source>
</evidence>
<dbReference type="STRING" id="717606.PaecuDRAFT_1123"/>
<dbReference type="InterPro" id="IPR050789">
    <property type="entry name" value="Diverse_Enzym_Activities"/>
</dbReference>
<dbReference type="PANTHER" id="PTHR43283">
    <property type="entry name" value="BETA-LACTAMASE-RELATED"/>
    <property type="match status" value="1"/>
</dbReference>
<dbReference type="Gene3D" id="3.40.710.10">
    <property type="entry name" value="DD-peptidase/beta-lactamase superfamily"/>
    <property type="match status" value="1"/>
</dbReference>
<dbReference type="InterPro" id="IPR001466">
    <property type="entry name" value="Beta-lactam-related"/>
</dbReference>
<dbReference type="Pfam" id="PF00144">
    <property type="entry name" value="Beta-lactamase"/>
    <property type="match status" value="1"/>
</dbReference>
<dbReference type="OrthoDB" id="9773047at2"/>
<dbReference type="Proteomes" id="UP000005387">
    <property type="component" value="Unassembled WGS sequence"/>
</dbReference>
<feature type="domain" description="Beta-lactamase-related" evidence="1">
    <location>
        <begin position="31"/>
        <end position="299"/>
    </location>
</feature>
<dbReference type="EMBL" id="AEDD01000002">
    <property type="protein sequence ID" value="EFM12443.1"/>
    <property type="molecule type" value="Genomic_DNA"/>
</dbReference>